<evidence type="ECO:0000313" key="1">
    <source>
        <dbReference type="EMBL" id="MBW0582528.1"/>
    </source>
</evidence>
<dbReference type="AlphaFoldDB" id="A0A9Q3Q209"/>
<evidence type="ECO:0000313" key="2">
    <source>
        <dbReference type="Proteomes" id="UP000765509"/>
    </source>
</evidence>
<sequence length="93" mass="10051">MPLTLLTILTLAVPSRNPPDTAYHPYACGPPQDETTTLPPISALTNPTLTSQLITILMLLWCPQDMALSPRSTPCTPNILSTADHPYAQVLDP</sequence>
<proteinExistence type="predicted"/>
<dbReference type="EMBL" id="AVOT02112720">
    <property type="protein sequence ID" value="MBW0582528.1"/>
    <property type="molecule type" value="Genomic_DNA"/>
</dbReference>
<keyword evidence="2" id="KW-1185">Reference proteome</keyword>
<name>A0A9Q3Q209_9BASI</name>
<reference evidence="1" key="1">
    <citation type="submission" date="2021-03" db="EMBL/GenBank/DDBJ databases">
        <title>Draft genome sequence of rust myrtle Austropuccinia psidii MF-1, a brazilian biotype.</title>
        <authorList>
            <person name="Quecine M.C."/>
            <person name="Pachon D.M.R."/>
            <person name="Bonatelli M.L."/>
            <person name="Correr F.H."/>
            <person name="Franceschini L.M."/>
            <person name="Leite T.F."/>
            <person name="Margarido G.R.A."/>
            <person name="Almeida C.A."/>
            <person name="Ferrarezi J.A."/>
            <person name="Labate C.A."/>
        </authorList>
    </citation>
    <scope>NUCLEOTIDE SEQUENCE</scope>
    <source>
        <strain evidence="1">MF-1</strain>
    </source>
</reference>
<dbReference type="Proteomes" id="UP000765509">
    <property type="component" value="Unassembled WGS sequence"/>
</dbReference>
<comment type="caution">
    <text evidence="1">The sequence shown here is derived from an EMBL/GenBank/DDBJ whole genome shotgun (WGS) entry which is preliminary data.</text>
</comment>
<organism evidence="1 2">
    <name type="scientific">Austropuccinia psidii MF-1</name>
    <dbReference type="NCBI Taxonomy" id="1389203"/>
    <lineage>
        <taxon>Eukaryota</taxon>
        <taxon>Fungi</taxon>
        <taxon>Dikarya</taxon>
        <taxon>Basidiomycota</taxon>
        <taxon>Pucciniomycotina</taxon>
        <taxon>Pucciniomycetes</taxon>
        <taxon>Pucciniales</taxon>
        <taxon>Sphaerophragmiaceae</taxon>
        <taxon>Austropuccinia</taxon>
    </lineage>
</organism>
<protein>
    <submittedName>
        <fullName evidence="1">Uncharacterized protein</fullName>
    </submittedName>
</protein>
<accession>A0A9Q3Q209</accession>
<gene>
    <name evidence="1" type="ORF">O181_122243</name>
</gene>